<dbReference type="OrthoDB" id="10307883at2759"/>
<dbReference type="InterPro" id="IPR036322">
    <property type="entry name" value="WD40_repeat_dom_sf"/>
</dbReference>
<sequence>MDKLDSALLKSRVPRTTFIFDKRCPLEELTYFNPHCPLRKGIIYYCRKNIIFEHNIRSSSKCEPRIVAKHQFEATVSFQDLTTVNDTKDLNNDTVLVGSRYFELIPINGNRILLFATSSLINAEAGRCLHLSIHEICSYRFGPALWTYHGDGHSNIEGLHCMKSTTNTLGITFGLSSRGHMELFDIDIEGDYPLIEVGRMNYDQRLSDFAMVVKLSPNRDILLSVMDWDAEKIDIFYSDSGDPNNMDFSFVTNLSVPKPANAIRQPPMGPIVLLLEFSADGSKFATATSDGVLSVWDVRSQIPLMVLTVEKQRFENTPITFLKFSKGISGREVLVFMENALLHKIIHVIDATSFATREIFVLPIDYGYSRRKEETAALFLDPRGESLYVLLDGILYEWEMGKNDGSDWWIGE</sequence>
<reference evidence="3" key="2">
    <citation type="submission" date="2015-01" db="EMBL/GenBank/DDBJ databases">
        <title>Evolutionary Origins and Diversification of the Mycorrhizal Mutualists.</title>
        <authorList>
            <consortium name="DOE Joint Genome Institute"/>
            <consortium name="Mycorrhizal Genomics Consortium"/>
            <person name="Kohler A."/>
            <person name="Kuo A."/>
            <person name="Nagy L.G."/>
            <person name="Floudas D."/>
            <person name="Copeland A."/>
            <person name="Barry K.W."/>
            <person name="Cichocki N."/>
            <person name="Veneault-Fourrey C."/>
            <person name="LaButti K."/>
            <person name="Lindquist E.A."/>
            <person name="Lipzen A."/>
            <person name="Lundell T."/>
            <person name="Morin E."/>
            <person name="Murat C."/>
            <person name="Riley R."/>
            <person name="Ohm R."/>
            <person name="Sun H."/>
            <person name="Tunlid A."/>
            <person name="Henrissat B."/>
            <person name="Grigoriev I.V."/>
            <person name="Hibbett D.S."/>
            <person name="Martin F."/>
        </authorList>
    </citation>
    <scope>NUCLEOTIDE SEQUENCE [LARGE SCALE GENOMIC DNA]</scope>
    <source>
        <strain evidence="3">LaAM-08-1</strain>
    </source>
</reference>
<dbReference type="PROSITE" id="PS50082">
    <property type="entry name" value="WD_REPEATS_2"/>
    <property type="match status" value="1"/>
</dbReference>
<dbReference type="STRING" id="1095629.A0A0C9XRW7"/>
<dbReference type="InterPro" id="IPR001680">
    <property type="entry name" value="WD40_rpt"/>
</dbReference>
<keyword evidence="1" id="KW-0853">WD repeat</keyword>
<evidence type="ECO:0000313" key="2">
    <source>
        <dbReference type="EMBL" id="KIK00452.1"/>
    </source>
</evidence>
<protein>
    <recommendedName>
        <fullName evidence="4">DUF2415 domain-containing protein</fullName>
    </recommendedName>
</protein>
<reference evidence="2 3" key="1">
    <citation type="submission" date="2014-04" db="EMBL/GenBank/DDBJ databases">
        <authorList>
            <consortium name="DOE Joint Genome Institute"/>
            <person name="Kuo A."/>
            <person name="Kohler A."/>
            <person name="Nagy L.G."/>
            <person name="Floudas D."/>
            <person name="Copeland A."/>
            <person name="Barry K.W."/>
            <person name="Cichocki N."/>
            <person name="Veneault-Fourrey C."/>
            <person name="LaButti K."/>
            <person name="Lindquist E.A."/>
            <person name="Lipzen A."/>
            <person name="Lundell T."/>
            <person name="Morin E."/>
            <person name="Murat C."/>
            <person name="Sun H."/>
            <person name="Tunlid A."/>
            <person name="Henrissat B."/>
            <person name="Grigoriev I.V."/>
            <person name="Hibbett D.S."/>
            <person name="Martin F."/>
            <person name="Nordberg H.P."/>
            <person name="Cantor M.N."/>
            <person name="Hua S.X."/>
        </authorList>
    </citation>
    <scope>NUCLEOTIDE SEQUENCE [LARGE SCALE GENOMIC DNA]</scope>
    <source>
        <strain evidence="2 3">LaAM-08-1</strain>
    </source>
</reference>
<dbReference type="HOGENOM" id="CLU_031726_0_0_1"/>
<dbReference type="AlphaFoldDB" id="A0A0C9XRW7"/>
<dbReference type="InterPro" id="IPR015943">
    <property type="entry name" value="WD40/YVTN_repeat-like_dom_sf"/>
</dbReference>
<dbReference type="Proteomes" id="UP000054477">
    <property type="component" value="Unassembled WGS sequence"/>
</dbReference>
<accession>A0A0C9XRW7</accession>
<gene>
    <name evidence="2" type="ORF">K443DRAFT_665777</name>
</gene>
<feature type="repeat" description="WD" evidence="1">
    <location>
        <begin position="272"/>
        <end position="306"/>
    </location>
</feature>
<dbReference type="Gene3D" id="2.130.10.10">
    <property type="entry name" value="YVTN repeat-like/Quinoprotein amine dehydrogenase"/>
    <property type="match status" value="1"/>
</dbReference>
<dbReference type="SUPFAM" id="SSF50978">
    <property type="entry name" value="WD40 repeat-like"/>
    <property type="match status" value="1"/>
</dbReference>
<proteinExistence type="predicted"/>
<keyword evidence="3" id="KW-1185">Reference proteome</keyword>
<name>A0A0C9XRW7_9AGAR</name>
<dbReference type="EMBL" id="KN838625">
    <property type="protein sequence ID" value="KIK00452.1"/>
    <property type="molecule type" value="Genomic_DNA"/>
</dbReference>
<evidence type="ECO:0000313" key="3">
    <source>
        <dbReference type="Proteomes" id="UP000054477"/>
    </source>
</evidence>
<evidence type="ECO:0000256" key="1">
    <source>
        <dbReference type="PROSITE-ProRule" id="PRU00221"/>
    </source>
</evidence>
<evidence type="ECO:0008006" key="4">
    <source>
        <dbReference type="Google" id="ProtNLM"/>
    </source>
</evidence>
<organism evidence="2 3">
    <name type="scientific">Laccaria amethystina LaAM-08-1</name>
    <dbReference type="NCBI Taxonomy" id="1095629"/>
    <lineage>
        <taxon>Eukaryota</taxon>
        <taxon>Fungi</taxon>
        <taxon>Dikarya</taxon>
        <taxon>Basidiomycota</taxon>
        <taxon>Agaricomycotina</taxon>
        <taxon>Agaricomycetes</taxon>
        <taxon>Agaricomycetidae</taxon>
        <taxon>Agaricales</taxon>
        <taxon>Agaricineae</taxon>
        <taxon>Hydnangiaceae</taxon>
        <taxon>Laccaria</taxon>
    </lineage>
</organism>